<dbReference type="EMBL" id="GBRH01234790">
    <property type="protein sequence ID" value="JAD63105.1"/>
    <property type="molecule type" value="Transcribed_RNA"/>
</dbReference>
<name>A0A0A9BPJ5_ARUDO</name>
<sequence length="73" mass="7626">MSSQVRVRLIGEKLHPRPHPSGAGPVGRPHPRVKLPSLLGRSHPPTKRPTPRPPTPASAGAAVVGGRTRPPSA</sequence>
<dbReference type="AlphaFoldDB" id="A0A0A9BPJ5"/>
<accession>A0A0A9BPJ5</accession>
<reference evidence="2" key="1">
    <citation type="submission" date="2014-09" db="EMBL/GenBank/DDBJ databases">
        <authorList>
            <person name="Magalhaes I.L.F."/>
            <person name="Oliveira U."/>
            <person name="Santos F.R."/>
            <person name="Vidigal T.H.D.A."/>
            <person name="Brescovit A.D."/>
            <person name="Santos A.J."/>
        </authorList>
    </citation>
    <scope>NUCLEOTIDE SEQUENCE</scope>
    <source>
        <tissue evidence="2">Shoot tissue taken approximately 20 cm above the soil surface</tissue>
    </source>
</reference>
<feature type="region of interest" description="Disordered" evidence="1">
    <location>
        <begin position="1"/>
        <end position="73"/>
    </location>
</feature>
<protein>
    <submittedName>
        <fullName evidence="2">Uncharacterized protein</fullName>
    </submittedName>
</protein>
<organism evidence="2">
    <name type="scientific">Arundo donax</name>
    <name type="common">Giant reed</name>
    <name type="synonym">Donax arundinaceus</name>
    <dbReference type="NCBI Taxonomy" id="35708"/>
    <lineage>
        <taxon>Eukaryota</taxon>
        <taxon>Viridiplantae</taxon>
        <taxon>Streptophyta</taxon>
        <taxon>Embryophyta</taxon>
        <taxon>Tracheophyta</taxon>
        <taxon>Spermatophyta</taxon>
        <taxon>Magnoliopsida</taxon>
        <taxon>Liliopsida</taxon>
        <taxon>Poales</taxon>
        <taxon>Poaceae</taxon>
        <taxon>PACMAD clade</taxon>
        <taxon>Arundinoideae</taxon>
        <taxon>Arundineae</taxon>
        <taxon>Arundo</taxon>
    </lineage>
</organism>
<reference evidence="2" key="2">
    <citation type="journal article" date="2015" name="Data Brief">
        <title>Shoot transcriptome of the giant reed, Arundo donax.</title>
        <authorList>
            <person name="Barrero R.A."/>
            <person name="Guerrero F.D."/>
            <person name="Moolhuijzen P."/>
            <person name="Goolsby J.A."/>
            <person name="Tidwell J."/>
            <person name="Bellgard S.E."/>
            <person name="Bellgard M.I."/>
        </authorList>
    </citation>
    <scope>NUCLEOTIDE SEQUENCE</scope>
    <source>
        <tissue evidence="2">Shoot tissue taken approximately 20 cm above the soil surface</tissue>
    </source>
</reference>
<evidence type="ECO:0000256" key="1">
    <source>
        <dbReference type="SAM" id="MobiDB-lite"/>
    </source>
</evidence>
<evidence type="ECO:0000313" key="2">
    <source>
        <dbReference type="EMBL" id="JAD63105.1"/>
    </source>
</evidence>
<proteinExistence type="predicted"/>